<dbReference type="Proteomes" id="UP000257109">
    <property type="component" value="Unassembled WGS sequence"/>
</dbReference>
<evidence type="ECO:0000313" key="2">
    <source>
        <dbReference type="Proteomes" id="UP000257109"/>
    </source>
</evidence>
<dbReference type="Gene3D" id="1.10.340.70">
    <property type="match status" value="1"/>
</dbReference>
<sequence>METKKIWMDLFLEYFKRDVVPNDATHARKLMREASKYILVGEHLYKRGFSFPLLKCLDIDKAKYVMQEVHEDVCGSHIEGQVLASKVAKAGYYWPTLKHDCLEYHPQLNDQAEVASKVILRGMRDDLRRLKEDGYKSSLRTTNSNKLTPNWEGPYRIVEDIGKGAYRLEHLDEKKIPRIVANLQFYYS</sequence>
<name>A0A371HXD0_MUCPR</name>
<dbReference type="PANTHER" id="PTHR48475">
    <property type="entry name" value="RIBONUCLEASE H"/>
    <property type="match status" value="1"/>
</dbReference>
<reference evidence="1" key="1">
    <citation type="submission" date="2018-05" db="EMBL/GenBank/DDBJ databases">
        <title>Draft genome of Mucuna pruriens seed.</title>
        <authorList>
            <person name="Nnadi N.E."/>
            <person name="Vos R."/>
            <person name="Hasami M.H."/>
            <person name="Devisetty U.K."/>
            <person name="Aguiy J.C."/>
        </authorList>
    </citation>
    <scope>NUCLEOTIDE SEQUENCE [LARGE SCALE GENOMIC DNA]</scope>
    <source>
        <strain evidence="1">JCA_2017</strain>
    </source>
</reference>
<protein>
    <recommendedName>
        <fullName evidence="3">Integrase zinc-binding domain-containing protein</fullName>
    </recommendedName>
</protein>
<dbReference type="EMBL" id="QJKJ01001466">
    <property type="protein sequence ID" value="RDY07442.1"/>
    <property type="molecule type" value="Genomic_DNA"/>
</dbReference>
<dbReference type="AlphaFoldDB" id="A0A371HXD0"/>
<feature type="non-terminal residue" evidence="1">
    <location>
        <position position="1"/>
    </location>
</feature>
<comment type="caution">
    <text evidence="1">The sequence shown here is derived from an EMBL/GenBank/DDBJ whole genome shotgun (WGS) entry which is preliminary data.</text>
</comment>
<evidence type="ECO:0000313" key="1">
    <source>
        <dbReference type="EMBL" id="RDY07442.1"/>
    </source>
</evidence>
<organism evidence="1 2">
    <name type="scientific">Mucuna pruriens</name>
    <name type="common">Velvet bean</name>
    <name type="synonym">Dolichos pruriens</name>
    <dbReference type="NCBI Taxonomy" id="157652"/>
    <lineage>
        <taxon>Eukaryota</taxon>
        <taxon>Viridiplantae</taxon>
        <taxon>Streptophyta</taxon>
        <taxon>Embryophyta</taxon>
        <taxon>Tracheophyta</taxon>
        <taxon>Spermatophyta</taxon>
        <taxon>Magnoliopsida</taxon>
        <taxon>eudicotyledons</taxon>
        <taxon>Gunneridae</taxon>
        <taxon>Pentapetalae</taxon>
        <taxon>rosids</taxon>
        <taxon>fabids</taxon>
        <taxon>Fabales</taxon>
        <taxon>Fabaceae</taxon>
        <taxon>Papilionoideae</taxon>
        <taxon>50 kb inversion clade</taxon>
        <taxon>NPAAA clade</taxon>
        <taxon>indigoferoid/millettioid clade</taxon>
        <taxon>Phaseoleae</taxon>
        <taxon>Mucuna</taxon>
    </lineage>
</organism>
<accession>A0A371HXD0</accession>
<keyword evidence="2" id="KW-1185">Reference proteome</keyword>
<dbReference type="PANTHER" id="PTHR48475:SF1">
    <property type="entry name" value="RNASE H TYPE-1 DOMAIN-CONTAINING PROTEIN"/>
    <property type="match status" value="1"/>
</dbReference>
<proteinExistence type="predicted"/>
<gene>
    <name evidence="1" type="ORF">CR513_08438</name>
</gene>
<dbReference type="OrthoDB" id="5599418at2759"/>
<evidence type="ECO:0008006" key="3">
    <source>
        <dbReference type="Google" id="ProtNLM"/>
    </source>
</evidence>